<accession>F4B7T4</accession>
<keyword evidence="3 6" id="KW-0255">Endonuclease</keyword>
<name>F4B7T4_ACIHW</name>
<dbReference type="KEGG" id="aho:Ahos_1958"/>
<dbReference type="GeneID" id="10601457"/>
<dbReference type="GO" id="GO:0000014">
    <property type="term" value="F:single-stranded DNA endodeoxyribonuclease activity"/>
    <property type="evidence" value="ECO:0007669"/>
    <property type="project" value="UniProtKB-UniRule"/>
</dbReference>
<gene>
    <name evidence="6" type="primary">nucS</name>
    <name evidence="9" type="ordered locus">Ahos_1958</name>
</gene>
<evidence type="ECO:0000256" key="2">
    <source>
        <dbReference type="ARBA" id="ARBA00022722"/>
    </source>
</evidence>
<sequence>MMEKYKFFDLPEFSTVKDILENERKNYVITLFGLCKILYAGRASSIATYSSRLITFKPDGSVLVHSNKKLKPVNWQPSSSEVKVELGDELKIYVERKRPKEVLEILMPIVYYLSLSKVDEGEFHLFGSESEMVEEVVKNPELISRDFIPLEREYQTPFGKIDLLGVTSTGYLVLEFKRAQAGLEAVSQLKRYVDYLSWKGEKVRGGIVAPSISKSALKLLKKYELEYFQLSPRLLSTIRLK</sequence>
<dbReference type="PANTHER" id="PTHR38814">
    <property type="entry name" value="ENDONUCLEASE NUCS"/>
    <property type="match status" value="1"/>
</dbReference>
<dbReference type="Pfam" id="PF21003">
    <property type="entry name" value="NucS_N"/>
    <property type="match status" value="1"/>
</dbReference>
<protein>
    <recommendedName>
        <fullName evidence="6">Endonuclease NucS</fullName>
        <ecNumber evidence="6">3.1.-.-</ecNumber>
    </recommendedName>
</protein>
<evidence type="ECO:0000256" key="1">
    <source>
        <dbReference type="ARBA" id="ARBA00022490"/>
    </source>
</evidence>
<dbReference type="NCBIfam" id="NF003270">
    <property type="entry name" value="PRK04247.1"/>
    <property type="match status" value="1"/>
</dbReference>
<dbReference type="eggNOG" id="arCOG01304">
    <property type="taxonomic scope" value="Archaea"/>
</dbReference>
<evidence type="ECO:0000313" key="9">
    <source>
        <dbReference type="EMBL" id="AEE94831.1"/>
    </source>
</evidence>
<dbReference type="RefSeq" id="WP_013776746.1">
    <property type="nucleotide sequence ID" value="NC_015518.1"/>
</dbReference>
<dbReference type="GO" id="GO:0005737">
    <property type="term" value="C:cytoplasm"/>
    <property type="evidence" value="ECO:0007669"/>
    <property type="project" value="UniProtKB-SubCell"/>
</dbReference>
<dbReference type="HOGENOM" id="CLU_069350_1_0_2"/>
<dbReference type="Pfam" id="PF01939">
    <property type="entry name" value="NucS_C"/>
    <property type="match status" value="1"/>
</dbReference>
<dbReference type="InterPro" id="IPR048301">
    <property type="entry name" value="NucS_C"/>
</dbReference>
<dbReference type="InterPro" id="IPR002793">
    <property type="entry name" value="Endonuclease_NucS"/>
</dbReference>
<dbReference type="InterPro" id="IPR048302">
    <property type="entry name" value="NucS_N"/>
</dbReference>
<keyword evidence="5 6" id="KW-0238">DNA-binding</keyword>
<dbReference type="GO" id="GO:0003677">
    <property type="term" value="F:DNA binding"/>
    <property type="evidence" value="ECO:0007669"/>
    <property type="project" value="UniProtKB-KW"/>
</dbReference>
<dbReference type="InterPro" id="IPR049173">
    <property type="entry name" value="NucS_N_sf"/>
</dbReference>
<evidence type="ECO:0000256" key="4">
    <source>
        <dbReference type="ARBA" id="ARBA00022801"/>
    </source>
</evidence>
<dbReference type="HAMAP" id="MF_00722">
    <property type="entry name" value="NucS"/>
    <property type="match status" value="1"/>
</dbReference>
<dbReference type="Proteomes" id="UP000008458">
    <property type="component" value="Chromosome"/>
</dbReference>
<proteinExistence type="inferred from homology"/>
<evidence type="ECO:0000256" key="6">
    <source>
        <dbReference type="HAMAP-Rule" id="MF_00722"/>
    </source>
</evidence>
<keyword evidence="4 6" id="KW-0378">Hydrolase</keyword>
<dbReference type="STRING" id="933801.Ahos_1958"/>
<keyword evidence="2 6" id="KW-0540">Nuclease</keyword>
<keyword evidence="10" id="KW-1185">Reference proteome</keyword>
<evidence type="ECO:0000259" key="7">
    <source>
        <dbReference type="Pfam" id="PF01939"/>
    </source>
</evidence>
<dbReference type="InterPro" id="IPR011856">
    <property type="entry name" value="tRNA_endonuc-like_dom_sf"/>
</dbReference>
<comment type="similarity">
    <text evidence="6">Belongs to the NucS endonuclease family.</text>
</comment>
<dbReference type="AlphaFoldDB" id="F4B7T4"/>
<evidence type="ECO:0000259" key="8">
    <source>
        <dbReference type="Pfam" id="PF21003"/>
    </source>
</evidence>
<feature type="domain" description="Endonuclease NucS C-terminal" evidence="7">
    <location>
        <begin position="128"/>
        <end position="232"/>
    </location>
</feature>
<feature type="domain" description="Endonuclease NucS N-terminal PH-like" evidence="8">
    <location>
        <begin position="26"/>
        <end position="115"/>
    </location>
</feature>
<comment type="function">
    <text evidence="6">Cleaves both 3' and 5' ssDNA extremities of branched DNA structures.</text>
</comment>
<reference evidence="9 10" key="1">
    <citation type="journal article" date="2011" name="Extremophiles">
        <title>Genomic analysis of Acidianus hospitalis W1 a host for studying crenarchaeal virus and plasmid life cycles.</title>
        <authorList>
            <person name="You X.Y."/>
            <person name="Liu C."/>
            <person name="Wang S.Y."/>
            <person name="Jiang C.Y."/>
            <person name="Shah S.A."/>
            <person name="Prangishvili D."/>
            <person name="She Q."/>
            <person name="Liu S.J."/>
            <person name="Garrett R.A."/>
        </authorList>
    </citation>
    <scope>NUCLEOTIDE SEQUENCE [LARGE SCALE GENOMIC DNA]</scope>
    <source>
        <strain evidence="9 10">W1</strain>
    </source>
</reference>
<dbReference type="CDD" id="cd22341">
    <property type="entry name" value="NucS-like"/>
    <property type="match status" value="1"/>
</dbReference>
<dbReference type="PANTHER" id="PTHR38814:SF1">
    <property type="entry name" value="ENDONUCLEASE NUCS"/>
    <property type="match status" value="1"/>
</dbReference>
<evidence type="ECO:0000256" key="5">
    <source>
        <dbReference type="ARBA" id="ARBA00023125"/>
    </source>
</evidence>
<comment type="subcellular location">
    <subcellularLocation>
        <location evidence="6">Cytoplasm</location>
    </subcellularLocation>
</comment>
<organism evidence="9 10">
    <name type="scientific">Acidianus hospitalis (strain W1)</name>
    <dbReference type="NCBI Taxonomy" id="933801"/>
    <lineage>
        <taxon>Archaea</taxon>
        <taxon>Thermoproteota</taxon>
        <taxon>Thermoprotei</taxon>
        <taxon>Sulfolobales</taxon>
        <taxon>Sulfolobaceae</taxon>
        <taxon>Acidianus</taxon>
    </lineage>
</organism>
<dbReference type="EC" id="3.1.-.-" evidence="6"/>
<evidence type="ECO:0000313" key="10">
    <source>
        <dbReference type="Proteomes" id="UP000008458"/>
    </source>
</evidence>
<reference key="2">
    <citation type="journal article" date="2011" name="Extremophiles">
        <title>Genomic analyses of Acidianus hospitalis W1 a host for studying crenarchaeal virus and plasmid life cycles.</title>
        <authorList>
            <person name="You X.Y."/>
            <person name="Liu C."/>
            <person name="Wang S.Y."/>
            <person name="Jiang C.Y."/>
            <person name="Shah S.A."/>
            <person name="Prangishvili D."/>
            <person name="Liu S.J."/>
            <person name="Garrett R.A."/>
        </authorList>
    </citation>
    <scope>NUCLEOTIDE SEQUENCE</scope>
    <source>
        <strain>W1</strain>
    </source>
</reference>
<keyword evidence="1 6" id="KW-0963">Cytoplasm</keyword>
<dbReference type="EMBL" id="CP002535">
    <property type="protein sequence ID" value="AEE94831.1"/>
    <property type="molecule type" value="Genomic_DNA"/>
</dbReference>
<dbReference type="Gene3D" id="3.40.1350.10">
    <property type="match status" value="1"/>
</dbReference>
<evidence type="ECO:0000256" key="3">
    <source>
        <dbReference type="ARBA" id="ARBA00022759"/>
    </source>
</evidence>
<dbReference type="Gene3D" id="2.70.180.20">
    <property type="match status" value="1"/>
</dbReference>